<accession>A0AAD5XT88</accession>
<proteinExistence type="predicted"/>
<dbReference type="AlphaFoldDB" id="A0AAD5XT88"/>
<evidence type="ECO:0000256" key="1">
    <source>
        <dbReference type="SAM" id="Coils"/>
    </source>
</evidence>
<dbReference type="Proteomes" id="UP001211065">
    <property type="component" value="Unassembled WGS sequence"/>
</dbReference>
<keyword evidence="1" id="KW-0175">Coiled coil</keyword>
<feature type="coiled-coil region" evidence="1">
    <location>
        <begin position="60"/>
        <end position="128"/>
    </location>
</feature>
<dbReference type="InterPro" id="IPR027417">
    <property type="entry name" value="P-loop_NTPase"/>
</dbReference>
<name>A0AAD5XT88_9FUNG</name>
<dbReference type="Gene3D" id="3.40.50.300">
    <property type="entry name" value="P-loop containing nucleotide triphosphate hydrolases"/>
    <property type="match status" value="1"/>
</dbReference>
<organism evidence="2 3">
    <name type="scientific">Clydaea vesicula</name>
    <dbReference type="NCBI Taxonomy" id="447962"/>
    <lineage>
        <taxon>Eukaryota</taxon>
        <taxon>Fungi</taxon>
        <taxon>Fungi incertae sedis</taxon>
        <taxon>Chytridiomycota</taxon>
        <taxon>Chytridiomycota incertae sedis</taxon>
        <taxon>Chytridiomycetes</taxon>
        <taxon>Lobulomycetales</taxon>
        <taxon>Lobulomycetaceae</taxon>
        <taxon>Clydaea</taxon>
    </lineage>
</organism>
<evidence type="ECO:0000313" key="3">
    <source>
        <dbReference type="Proteomes" id="UP001211065"/>
    </source>
</evidence>
<comment type="caution">
    <text evidence="2">The sequence shown here is derived from an EMBL/GenBank/DDBJ whole genome shotgun (WGS) entry which is preliminary data.</text>
</comment>
<sequence>MDLKEVQHELSEIAKKISNVEGQQKMCADRIEKSKILINDYLNLKKLTVKELIQSEDTFFLSLQQEIASLQQEKTLLLQEKILLQEKASLQQEKTLLLEKEESLQQEKASLQQEKILLEQEKTSLANMQEIVFKRKMELESKGAKDSERPVPFKKYWSVDTFENTKIAKILEETFKDIIIDEGSLFLSADGVKSISAASDTYPHILIDKLNKERSKCLFKLWDAIQQNEIVFLLGSSGCGKTRSIFEFLSQYYGIYFTYKKSSAKRIPGSGDFEYTVFRIKATLKSKSWDSADSKQEYLDRFIKCLVTVRLYVFREFSEKLGERFNPELWLFIQLFPERYSDILFFEKLLDTFRHFDLNELDTLLQTLLEYFLEKNKTHLRILKNKEHLGIFKNKAHSRIPIFLV</sequence>
<dbReference type="EMBL" id="JADGJW010000861">
    <property type="protein sequence ID" value="KAJ3210998.1"/>
    <property type="molecule type" value="Genomic_DNA"/>
</dbReference>
<keyword evidence="3" id="KW-1185">Reference proteome</keyword>
<protein>
    <submittedName>
        <fullName evidence="2">Uncharacterized protein</fullName>
    </submittedName>
</protein>
<gene>
    <name evidence="2" type="ORF">HK099_008130</name>
</gene>
<evidence type="ECO:0000313" key="2">
    <source>
        <dbReference type="EMBL" id="KAJ3210998.1"/>
    </source>
</evidence>
<reference evidence="2" key="1">
    <citation type="submission" date="2020-05" db="EMBL/GenBank/DDBJ databases">
        <title>Phylogenomic resolution of chytrid fungi.</title>
        <authorList>
            <person name="Stajich J.E."/>
            <person name="Amses K."/>
            <person name="Simmons R."/>
            <person name="Seto K."/>
            <person name="Myers J."/>
            <person name="Bonds A."/>
            <person name="Quandt C.A."/>
            <person name="Barry K."/>
            <person name="Liu P."/>
            <person name="Grigoriev I."/>
            <person name="Longcore J.E."/>
            <person name="James T.Y."/>
        </authorList>
    </citation>
    <scope>NUCLEOTIDE SEQUENCE</scope>
    <source>
        <strain evidence="2">JEL0476</strain>
    </source>
</reference>